<dbReference type="RefSeq" id="WP_052669915.1">
    <property type="nucleotide sequence ID" value="NZ_FUZK01000006.1"/>
</dbReference>
<name>A0A061A991_9MOLU</name>
<keyword evidence="1" id="KW-0732">Signal</keyword>
<reference evidence="3" key="1">
    <citation type="submission" date="2014-05" db="EMBL/GenBank/DDBJ databases">
        <authorList>
            <person name="Kube M."/>
        </authorList>
    </citation>
    <scope>NUCLEOTIDE SEQUENCE [LARGE SCALE GENOMIC DNA]</scope>
</reference>
<dbReference type="KEGG" id="aoc:Aocu_03870"/>
<dbReference type="Proteomes" id="UP000032434">
    <property type="component" value="Chromosome 1"/>
</dbReference>
<gene>
    <name evidence="2" type="ORF">Aocu_03870</name>
</gene>
<dbReference type="HOGENOM" id="CLU_031285_2_2_14"/>
<dbReference type="AlphaFoldDB" id="A0A061A991"/>
<keyword evidence="3" id="KW-1185">Reference proteome</keyword>
<organism evidence="2 3">
    <name type="scientific">Acholeplasma oculi</name>
    <dbReference type="NCBI Taxonomy" id="35623"/>
    <lineage>
        <taxon>Bacteria</taxon>
        <taxon>Bacillati</taxon>
        <taxon>Mycoplasmatota</taxon>
        <taxon>Mollicutes</taxon>
        <taxon>Acholeplasmatales</taxon>
        <taxon>Acholeplasmataceae</taxon>
        <taxon>Acholeplasma</taxon>
    </lineage>
</organism>
<evidence type="ECO:0000313" key="3">
    <source>
        <dbReference type="Proteomes" id="UP000032434"/>
    </source>
</evidence>
<evidence type="ECO:0000256" key="1">
    <source>
        <dbReference type="SAM" id="SignalP"/>
    </source>
</evidence>
<evidence type="ECO:0000313" key="2">
    <source>
        <dbReference type="EMBL" id="CDR30460.1"/>
    </source>
</evidence>
<sequence length="463" mass="51210">MFRKIFVGLLVMLFAFTLVACNDTTGGVGLESEGDTLVIRVWNDEFIGRFRDYYPGYVKTNQDGTDVLDDGTVVKWIKVANDNNAYQIALDTALANQSSAAANDKIDMFLIEADYATKYANDLYAMDVVNELKIKESALADQYQYTKDIVTDKDGVLRAVSWQATPGLFAYRADLAREVLGTDDPVQVQSMINTWAKFDGVAAQMKAKTYKMLSGYDDAFRAFSNSISQKWVDANNNVVFDQQILNWIKQTKAYSTAGYNNGNGLWSDGWQSDQGINGDVFGFFYSTWGINFTLLGNSLSDPDAPKAPGNGLFGEYRVVQGPASYYWGGTWIVGAKGTDNPSLVRDIMLKLTANPHIAEQITRDTEDYTNNKTAMTKIANDETYGSAFLGGQNHIALFTSAAQNIDMSNASPYDQGLNEGIQTAMKDYFAGTSTFAEAYTRFKEIISEKYPELVLPATLQEPA</sequence>
<feature type="signal peptide" evidence="1">
    <location>
        <begin position="1"/>
        <end position="20"/>
    </location>
</feature>
<feature type="chain" id="PRO_5001598473" evidence="1">
    <location>
        <begin position="21"/>
        <end position="463"/>
    </location>
</feature>
<accession>A0A061A991</accession>
<dbReference type="SUPFAM" id="SSF53850">
    <property type="entry name" value="Periplasmic binding protein-like II"/>
    <property type="match status" value="1"/>
</dbReference>
<dbReference type="PATRIC" id="fig|35623.3.peg.387"/>
<dbReference type="InParanoid" id="A0A061A991"/>
<dbReference type="OrthoDB" id="55273at2"/>
<proteinExistence type="predicted"/>
<dbReference type="Gene3D" id="3.40.190.10">
    <property type="entry name" value="Periplasmic binding protein-like II"/>
    <property type="match status" value="2"/>
</dbReference>
<dbReference type="PROSITE" id="PS51257">
    <property type="entry name" value="PROKAR_LIPOPROTEIN"/>
    <property type="match status" value="1"/>
</dbReference>
<dbReference type="EMBL" id="LK028559">
    <property type="protein sequence ID" value="CDR30460.1"/>
    <property type="molecule type" value="Genomic_DNA"/>
</dbReference>
<protein>
    <submittedName>
        <fullName evidence="2">Putative ABC transporter, periplasmatic-binding protein</fullName>
    </submittedName>
</protein>
<dbReference type="STRING" id="35623.Aocu_03870"/>